<dbReference type="Proteomes" id="UP000310314">
    <property type="component" value="Unassembled WGS sequence"/>
</dbReference>
<sequence length="173" mass="19581">MEIGCVTQNELFDKCKSSYLHLTQENQESMNNELVEYPSWWKRNWKWVVPVAGCLSLIIIFVLFIGSIFWGVTSALEGSQPYEYALEKINQDEEITGVLGSPIEKDGMIQGSYNYTNGKKSADMKIPISGPNGSGTLFVEATGEDDDWTYNVIRVKITDDESIDLLEEESEEF</sequence>
<keyword evidence="3" id="KW-1185">Reference proteome</keyword>
<evidence type="ECO:0008006" key="4">
    <source>
        <dbReference type="Google" id="ProtNLM"/>
    </source>
</evidence>
<dbReference type="Pfam" id="PF08695">
    <property type="entry name" value="Coa1"/>
    <property type="match status" value="1"/>
</dbReference>
<proteinExistence type="predicted"/>
<keyword evidence="1" id="KW-0812">Transmembrane</keyword>
<dbReference type="OrthoDB" id="1178263at2"/>
<keyword evidence="1" id="KW-1133">Transmembrane helix</keyword>
<name>A0A5S3Q122_9FLAO</name>
<evidence type="ECO:0000313" key="2">
    <source>
        <dbReference type="EMBL" id="TMM59287.1"/>
    </source>
</evidence>
<gene>
    <name evidence="2" type="ORF">FEE95_07595</name>
</gene>
<protein>
    <recommendedName>
        <fullName evidence="4">Cytochrome oxidase complex assembly protein 1</fullName>
    </recommendedName>
</protein>
<comment type="caution">
    <text evidence="2">The sequence shown here is derived from an EMBL/GenBank/DDBJ whole genome shotgun (WGS) entry which is preliminary data.</text>
</comment>
<dbReference type="InterPro" id="IPR014807">
    <property type="entry name" value="Coa1"/>
</dbReference>
<dbReference type="AlphaFoldDB" id="A0A5S3Q122"/>
<dbReference type="EMBL" id="VATY01000001">
    <property type="protein sequence ID" value="TMM59287.1"/>
    <property type="molecule type" value="Genomic_DNA"/>
</dbReference>
<evidence type="ECO:0000313" key="3">
    <source>
        <dbReference type="Proteomes" id="UP000310314"/>
    </source>
</evidence>
<evidence type="ECO:0000256" key="1">
    <source>
        <dbReference type="SAM" id="Phobius"/>
    </source>
</evidence>
<reference evidence="2 3" key="1">
    <citation type="submission" date="2019-05" db="EMBL/GenBank/DDBJ databases">
        <authorList>
            <person name="Zhang J.-Y."/>
            <person name="Feg X."/>
            <person name="Du Z.-J."/>
        </authorList>
    </citation>
    <scope>NUCLEOTIDE SEQUENCE [LARGE SCALE GENOMIC DNA]</scope>
    <source>
        <strain evidence="2 3">RZ26</strain>
    </source>
</reference>
<organism evidence="2 3">
    <name type="scientific">Maribacter algarum</name>
    <name type="common">ex Zhang et al. 2020</name>
    <dbReference type="NCBI Taxonomy" id="2578118"/>
    <lineage>
        <taxon>Bacteria</taxon>
        <taxon>Pseudomonadati</taxon>
        <taxon>Bacteroidota</taxon>
        <taxon>Flavobacteriia</taxon>
        <taxon>Flavobacteriales</taxon>
        <taxon>Flavobacteriaceae</taxon>
        <taxon>Maribacter</taxon>
    </lineage>
</organism>
<feature type="transmembrane region" description="Helical" evidence="1">
    <location>
        <begin position="47"/>
        <end position="72"/>
    </location>
</feature>
<keyword evidence="1" id="KW-0472">Membrane</keyword>
<accession>A0A5S3Q122</accession>